<dbReference type="HOGENOM" id="CLU_089926_0_0_9"/>
<evidence type="ECO:0000256" key="1">
    <source>
        <dbReference type="ARBA" id="ARBA00001966"/>
    </source>
</evidence>
<feature type="domain" description="Radical SAM core" evidence="13">
    <location>
        <begin position="14"/>
        <end position="165"/>
    </location>
</feature>
<accession>C9R8L3</accession>
<sequence>MKLRIAGVVRESVVDGPGIRYVIFAQGCLHRCPGCHNQHTWDLESGEEVSVEYLLADVFRNPLLSGVTFSGGEPFLQAGAFACLGEEVKRRGLSVVTYTGYTFEELMALDLKPIRRLLEVTDILVDGPFRLELKDPTLPFRGSSNQRLIDVPRSMREGRVVTVEV</sequence>
<comment type="cofactor">
    <cofactor evidence="1">
        <name>[4Fe-4S] cluster</name>
        <dbReference type="ChEBI" id="CHEBI:49883"/>
    </cofactor>
</comment>
<gene>
    <name evidence="14" type="ordered locus">Adeg_1547</name>
</gene>
<evidence type="ECO:0000256" key="6">
    <source>
        <dbReference type="ARBA" id="ARBA00022691"/>
    </source>
</evidence>
<dbReference type="OrthoDB" id="9782387at2"/>
<evidence type="ECO:0000259" key="13">
    <source>
        <dbReference type="PROSITE" id="PS51918"/>
    </source>
</evidence>
<dbReference type="STRING" id="429009.Adeg_1547"/>
<comment type="similarity">
    <text evidence="3 12">Belongs to the organic radical-activating enzymes family.</text>
</comment>
<dbReference type="GO" id="GO:0051539">
    <property type="term" value="F:4 iron, 4 sulfur cluster binding"/>
    <property type="evidence" value="ECO:0007669"/>
    <property type="project" value="UniProtKB-KW"/>
</dbReference>
<keyword evidence="6" id="KW-0949">S-adenosyl-L-methionine</keyword>
<comment type="function">
    <text evidence="2 12">Activation of anaerobic ribonucleoside-triphosphate reductase under anaerobic conditions by generation of an organic free radical, using S-adenosylmethionine and reduced flavodoxin as cosubstrates to produce 5'-deoxy-adenosine.</text>
</comment>
<dbReference type="InterPro" id="IPR013785">
    <property type="entry name" value="Aldolase_TIM"/>
</dbReference>
<evidence type="ECO:0000256" key="10">
    <source>
        <dbReference type="ARBA" id="ARBA00023014"/>
    </source>
</evidence>
<dbReference type="InterPro" id="IPR034457">
    <property type="entry name" value="Organic_radical-activating"/>
</dbReference>
<keyword evidence="15" id="KW-1185">Reference proteome</keyword>
<comment type="catalytic activity">
    <reaction evidence="11">
        <text>glycyl-[protein] + reduced [flavodoxin] + S-adenosyl-L-methionine = glycin-2-yl radical-[protein] + semiquinone [flavodoxin] + 5'-deoxyadenosine + L-methionine + H(+)</text>
        <dbReference type="Rhea" id="RHEA:61976"/>
        <dbReference type="Rhea" id="RHEA-COMP:10622"/>
        <dbReference type="Rhea" id="RHEA-COMP:14480"/>
        <dbReference type="Rhea" id="RHEA-COMP:15993"/>
        <dbReference type="Rhea" id="RHEA-COMP:15994"/>
        <dbReference type="ChEBI" id="CHEBI:15378"/>
        <dbReference type="ChEBI" id="CHEBI:17319"/>
        <dbReference type="ChEBI" id="CHEBI:29947"/>
        <dbReference type="ChEBI" id="CHEBI:32722"/>
        <dbReference type="ChEBI" id="CHEBI:57618"/>
        <dbReference type="ChEBI" id="CHEBI:57844"/>
        <dbReference type="ChEBI" id="CHEBI:59789"/>
        <dbReference type="ChEBI" id="CHEBI:140311"/>
    </reaction>
</comment>
<evidence type="ECO:0000256" key="12">
    <source>
        <dbReference type="PIRNR" id="PIRNR000368"/>
    </source>
</evidence>
<evidence type="ECO:0000256" key="9">
    <source>
        <dbReference type="ARBA" id="ARBA00023004"/>
    </source>
</evidence>
<name>C9R8L3_AMMDK</name>
<dbReference type="PIRSF" id="PIRSF000368">
    <property type="entry name" value="NrdG"/>
    <property type="match status" value="1"/>
</dbReference>
<evidence type="ECO:0000256" key="4">
    <source>
        <dbReference type="ARBA" id="ARBA00014281"/>
    </source>
</evidence>
<dbReference type="Gene3D" id="3.20.20.70">
    <property type="entry name" value="Aldolase class I"/>
    <property type="match status" value="1"/>
</dbReference>
<dbReference type="GO" id="GO:0004748">
    <property type="term" value="F:ribonucleoside-diphosphate reductase activity, thioredoxin disulfide as acceptor"/>
    <property type="evidence" value="ECO:0007669"/>
    <property type="project" value="TreeGrafter"/>
</dbReference>
<evidence type="ECO:0000313" key="14">
    <source>
        <dbReference type="EMBL" id="ACX52642.1"/>
    </source>
</evidence>
<organism evidence="14 15">
    <name type="scientific">Ammonifex degensii (strain DSM 10501 / KC4)</name>
    <dbReference type="NCBI Taxonomy" id="429009"/>
    <lineage>
        <taxon>Bacteria</taxon>
        <taxon>Bacillati</taxon>
        <taxon>Bacillota</taxon>
        <taxon>Clostridia</taxon>
        <taxon>Thermoanaerobacterales</taxon>
        <taxon>Thermoanaerobacteraceae</taxon>
        <taxon>Ammonifex</taxon>
    </lineage>
</organism>
<dbReference type="EMBL" id="CP001785">
    <property type="protein sequence ID" value="ACX52642.1"/>
    <property type="molecule type" value="Genomic_DNA"/>
</dbReference>
<dbReference type="EC" id="1.97.1.-" evidence="12"/>
<dbReference type="Pfam" id="PF13353">
    <property type="entry name" value="Fer4_12"/>
    <property type="match status" value="1"/>
</dbReference>
<evidence type="ECO:0000256" key="7">
    <source>
        <dbReference type="ARBA" id="ARBA00022723"/>
    </source>
</evidence>
<protein>
    <recommendedName>
        <fullName evidence="4 12">Anaerobic ribonucleoside-triphosphate reductase-activating protein</fullName>
        <ecNumber evidence="12">1.97.1.-</ecNumber>
    </recommendedName>
</protein>
<evidence type="ECO:0000256" key="2">
    <source>
        <dbReference type="ARBA" id="ARBA00003852"/>
    </source>
</evidence>
<dbReference type="SFLD" id="SFLDS00029">
    <property type="entry name" value="Radical_SAM"/>
    <property type="match status" value="1"/>
</dbReference>
<dbReference type="PROSITE" id="PS01087">
    <property type="entry name" value="RADICAL_ACTIVATING"/>
    <property type="match status" value="1"/>
</dbReference>
<dbReference type="InterPro" id="IPR058240">
    <property type="entry name" value="rSAM_sf"/>
</dbReference>
<dbReference type="PANTHER" id="PTHR30352:SF2">
    <property type="entry name" value="ANAEROBIC RIBONUCLEOSIDE-TRIPHOSPHATE REDUCTASE-ACTIVATING PROTEIN"/>
    <property type="match status" value="1"/>
</dbReference>
<dbReference type="GO" id="GO:0046872">
    <property type="term" value="F:metal ion binding"/>
    <property type="evidence" value="ECO:0007669"/>
    <property type="project" value="UniProtKB-KW"/>
</dbReference>
<dbReference type="NCBIfam" id="TIGR02491">
    <property type="entry name" value="NrdG"/>
    <property type="match status" value="1"/>
</dbReference>
<dbReference type="PROSITE" id="PS51918">
    <property type="entry name" value="RADICAL_SAM"/>
    <property type="match status" value="1"/>
</dbReference>
<dbReference type="InterPro" id="IPR007197">
    <property type="entry name" value="rSAM"/>
</dbReference>
<evidence type="ECO:0000256" key="5">
    <source>
        <dbReference type="ARBA" id="ARBA00022485"/>
    </source>
</evidence>
<evidence type="ECO:0000256" key="3">
    <source>
        <dbReference type="ARBA" id="ARBA00009777"/>
    </source>
</evidence>
<dbReference type="AlphaFoldDB" id="C9R8L3"/>
<dbReference type="eggNOG" id="COG0602">
    <property type="taxonomic scope" value="Bacteria"/>
</dbReference>
<dbReference type="SFLD" id="SFLDG01066">
    <property type="entry name" value="organic_radical-activating_enz"/>
    <property type="match status" value="1"/>
</dbReference>
<keyword evidence="10" id="KW-0411">Iron-sulfur</keyword>
<keyword evidence="8 12" id="KW-0560">Oxidoreductase</keyword>
<dbReference type="PANTHER" id="PTHR30352">
    <property type="entry name" value="PYRUVATE FORMATE-LYASE-ACTIVATING ENZYME"/>
    <property type="match status" value="1"/>
</dbReference>
<dbReference type="KEGG" id="adg:Adeg_1547"/>
<evidence type="ECO:0000256" key="8">
    <source>
        <dbReference type="ARBA" id="ARBA00023002"/>
    </source>
</evidence>
<dbReference type="InterPro" id="IPR012837">
    <property type="entry name" value="NrdG"/>
</dbReference>
<dbReference type="SFLD" id="SFLDF00299">
    <property type="entry name" value="anaerobic_ribonucleoside-triph"/>
    <property type="match status" value="1"/>
</dbReference>
<dbReference type="SFLD" id="SFLDG01063">
    <property type="entry name" value="activating_enzymes__group_1"/>
    <property type="match status" value="1"/>
</dbReference>
<dbReference type="CDD" id="cd01335">
    <property type="entry name" value="Radical_SAM"/>
    <property type="match status" value="1"/>
</dbReference>
<keyword evidence="9" id="KW-0408">Iron</keyword>
<evidence type="ECO:0000313" key="15">
    <source>
        <dbReference type="Proteomes" id="UP000002620"/>
    </source>
</evidence>
<dbReference type="InterPro" id="IPR001989">
    <property type="entry name" value="Radical_activat_CS"/>
</dbReference>
<proteinExistence type="inferred from homology"/>
<dbReference type="SUPFAM" id="SSF102114">
    <property type="entry name" value="Radical SAM enzymes"/>
    <property type="match status" value="1"/>
</dbReference>
<reference evidence="14 15" key="1">
    <citation type="submission" date="2009-10" db="EMBL/GenBank/DDBJ databases">
        <title>Complete sequence of chromosome of Ammonifex degensii KC4.</title>
        <authorList>
            <consortium name="US DOE Joint Genome Institute"/>
            <person name="Kerfeld C."/>
            <person name="Goodner B."/>
            <person name="Huber H."/>
            <person name="Stetter K."/>
            <person name="Lucas S."/>
            <person name="Copeland A."/>
            <person name="Lapidus A."/>
            <person name="Glavina del Rio T."/>
            <person name="Dalin E."/>
            <person name="Tice H."/>
            <person name="Bruce D."/>
            <person name="Goodwin L."/>
            <person name="Pitluck S."/>
            <person name="Saunders E."/>
            <person name="Brettin T."/>
            <person name="Detter J.C."/>
            <person name="Han C."/>
            <person name="Larimer F."/>
            <person name="Land M."/>
            <person name="Hauser L."/>
            <person name="Kyrpides N."/>
            <person name="Ovchinnikova G."/>
            <person name="Richardson P."/>
        </authorList>
    </citation>
    <scope>NUCLEOTIDE SEQUENCE [LARGE SCALE GENOMIC DNA]</scope>
    <source>
        <strain evidence="15">DSM 10501 / KC4</strain>
    </source>
</reference>
<keyword evidence="7" id="KW-0479">Metal-binding</keyword>
<dbReference type="RefSeq" id="WP_015739519.1">
    <property type="nucleotide sequence ID" value="NC_013385.1"/>
</dbReference>
<keyword evidence="5" id="KW-0004">4Fe-4S</keyword>
<evidence type="ECO:0000256" key="11">
    <source>
        <dbReference type="ARBA" id="ARBA00047365"/>
    </source>
</evidence>
<dbReference type="GO" id="GO:0043365">
    <property type="term" value="F:[formate-C-acetyltransferase]-activating enzyme activity"/>
    <property type="evidence" value="ECO:0007669"/>
    <property type="project" value="InterPro"/>
</dbReference>
<dbReference type="Proteomes" id="UP000002620">
    <property type="component" value="Chromosome"/>
</dbReference>